<feature type="signal peptide" evidence="1">
    <location>
        <begin position="1"/>
        <end position="33"/>
    </location>
</feature>
<comment type="caution">
    <text evidence="2">The sequence shown here is derived from an EMBL/GenBank/DDBJ whole genome shotgun (WGS) entry which is preliminary data.</text>
</comment>
<evidence type="ECO:0000256" key="1">
    <source>
        <dbReference type="SAM" id="SignalP"/>
    </source>
</evidence>
<protein>
    <recommendedName>
        <fullName evidence="4">Fibronectin type-III domain-containing protein</fullName>
    </recommendedName>
</protein>
<evidence type="ECO:0000313" key="2">
    <source>
        <dbReference type="EMBL" id="GLQ31869.1"/>
    </source>
</evidence>
<keyword evidence="3" id="KW-1185">Reference proteome</keyword>
<dbReference type="Proteomes" id="UP001161389">
    <property type="component" value="Unassembled WGS sequence"/>
</dbReference>
<reference evidence="2" key="1">
    <citation type="journal article" date="2014" name="Int. J. Syst. Evol. Microbiol.">
        <title>Complete genome sequence of Corynebacterium casei LMG S-19264T (=DSM 44701T), isolated from a smear-ripened cheese.</title>
        <authorList>
            <consortium name="US DOE Joint Genome Institute (JGI-PGF)"/>
            <person name="Walter F."/>
            <person name="Albersmeier A."/>
            <person name="Kalinowski J."/>
            <person name="Ruckert C."/>
        </authorList>
    </citation>
    <scope>NUCLEOTIDE SEQUENCE</scope>
    <source>
        <strain evidence="2">NBRC 110071</strain>
    </source>
</reference>
<feature type="chain" id="PRO_5041418694" description="Fibronectin type-III domain-containing protein" evidence="1">
    <location>
        <begin position="34"/>
        <end position="264"/>
    </location>
</feature>
<dbReference type="AlphaFoldDB" id="A0AA37SAN7"/>
<name>A0AA37SAN7_9GAMM</name>
<gene>
    <name evidence="2" type="ORF">GCM10007876_23480</name>
</gene>
<proteinExistence type="predicted"/>
<evidence type="ECO:0000313" key="3">
    <source>
        <dbReference type="Proteomes" id="UP001161389"/>
    </source>
</evidence>
<dbReference type="RefSeq" id="WP_284381634.1">
    <property type="nucleotide sequence ID" value="NZ_BSNM01000014.1"/>
</dbReference>
<organism evidence="2 3">
    <name type="scientific">Litoribrevibacter albus</name>
    <dbReference type="NCBI Taxonomy" id="1473156"/>
    <lineage>
        <taxon>Bacteria</taxon>
        <taxon>Pseudomonadati</taxon>
        <taxon>Pseudomonadota</taxon>
        <taxon>Gammaproteobacteria</taxon>
        <taxon>Oceanospirillales</taxon>
        <taxon>Oceanospirillaceae</taxon>
        <taxon>Litoribrevibacter</taxon>
    </lineage>
</organism>
<evidence type="ECO:0008006" key="4">
    <source>
        <dbReference type="Google" id="ProtNLM"/>
    </source>
</evidence>
<sequence>MNIRFDWLNKTQFPMTSLAISVCMAVQPSSVFANGHDDNEEVPFEEARIYFELNDTDGDLGIHGLIDGDAWKYLKIEDPNEKNMLEARIKGRLRQQGMTEFFFESAEPSFDELDPSEFFERFPEGTYEVEGVSLEDEELESEVYLSHVIPAPASGITISGEDYSEDCDEDVPVVSAPIVIAWVPVTSDHPSLGTSGDIEVEMYQLVVEIEEPETYVYSVDLPPDVTELSVPDGFIELADEFKFEVLVRATNGNQTAIESCFEVE</sequence>
<dbReference type="EMBL" id="BSNM01000014">
    <property type="protein sequence ID" value="GLQ31869.1"/>
    <property type="molecule type" value="Genomic_DNA"/>
</dbReference>
<accession>A0AA37SAN7</accession>
<keyword evidence="1" id="KW-0732">Signal</keyword>
<reference evidence="2" key="2">
    <citation type="submission" date="2023-01" db="EMBL/GenBank/DDBJ databases">
        <title>Draft genome sequence of Litoribrevibacter albus strain NBRC 110071.</title>
        <authorList>
            <person name="Sun Q."/>
            <person name="Mori K."/>
        </authorList>
    </citation>
    <scope>NUCLEOTIDE SEQUENCE</scope>
    <source>
        <strain evidence="2">NBRC 110071</strain>
    </source>
</reference>